<dbReference type="GeneID" id="40332092"/>
<dbReference type="AlphaFoldDB" id="A0A3R7RC16"/>
<dbReference type="Proteomes" id="UP000283634">
    <property type="component" value="Unassembled WGS sequence"/>
</dbReference>
<dbReference type="RefSeq" id="XP_029235235.1">
    <property type="nucleotide sequence ID" value="XM_029384919.1"/>
</dbReference>
<dbReference type="InterPro" id="IPR011992">
    <property type="entry name" value="EF-hand-dom_pair"/>
</dbReference>
<dbReference type="Gene3D" id="2.130.10.10">
    <property type="entry name" value="YVTN repeat-like/Quinoprotein amine dehydrogenase"/>
    <property type="match status" value="1"/>
</dbReference>
<dbReference type="OrthoDB" id="538223at2759"/>
<organism evidence="1 2">
    <name type="scientific">Trypanosoma rangeli</name>
    <dbReference type="NCBI Taxonomy" id="5698"/>
    <lineage>
        <taxon>Eukaryota</taxon>
        <taxon>Discoba</taxon>
        <taxon>Euglenozoa</taxon>
        <taxon>Kinetoplastea</taxon>
        <taxon>Metakinetoplastina</taxon>
        <taxon>Trypanosomatida</taxon>
        <taxon>Trypanosomatidae</taxon>
        <taxon>Trypanosoma</taxon>
        <taxon>Herpetosoma</taxon>
    </lineage>
</organism>
<evidence type="ECO:0000313" key="1">
    <source>
        <dbReference type="EMBL" id="RNE99493.1"/>
    </source>
</evidence>
<keyword evidence="2" id="KW-1185">Reference proteome</keyword>
<dbReference type="InterPro" id="IPR001680">
    <property type="entry name" value="WD40_rpt"/>
</dbReference>
<protein>
    <recommendedName>
        <fullName evidence="3">EF-hand domain-containing protein</fullName>
    </recommendedName>
</protein>
<dbReference type="SUPFAM" id="SSF101908">
    <property type="entry name" value="Putative isomerase YbhE"/>
    <property type="match status" value="1"/>
</dbReference>
<evidence type="ECO:0000313" key="2">
    <source>
        <dbReference type="Proteomes" id="UP000283634"/>
    </source>
</evidence>
<name>A0A3R7RC16_TRYRA</name>
<dbReference type="EMBL" id="MKGL01000383">
    <property type="protein sequence ID" value="RNE99493.1"/>
    <property type="molecule type" value="Genomic_DNA"/>
</dbReference>
<accession>A0A3R7RC16</accession>
<dbReference type="SMART" id="SM00320">
    <property type="entry name" value="WD40"/>
    <property type="match status" value="2"/>
</dbReference>
<proteinExistence type="predicted"/>
<dbReference type="SUPFAM" id="SSF47473">
    <property type="entry name" value="EF-hand"/>
    <property type="match status" value="1"/>
</dbReference>
<sequence length="292" mass="32658">MGLFLSKNEIVGVESYPQRGFALLDTEGIHKVSEEALLRRLGTQSLKQSMITMLAVSDEDKDECLNWNEFSNFFRHITGTYIVFAKNTDAYSALESNFNNSTTIPRFSPRRHHQHLYDVKVVNLPSQAGRIRCIAVAPDLDLYAVSHRDACAVSVYTLHVVEVLQRTGYLDLVLNIAFFFDKNYLAAVSESWTVALWDSTADQLIGCVQHKRVVTAVAFSFNGRVLYTGCQYNNVCGMSVPKGALRAVLGELPSREERIVVSLATQHTADDWVVFSRSCEQGACVADAQHLR</sequence>
<dbReference type="Pfam" id="PF00400">
    <property type="entry name" value="WD40"/>
    <property type="match status" value="1"/>
</dbReference>
<gene>
    <name evidence="1" type="ORF">TraAM80_08159</name>
</gene>
<reference evidence="1 2" key="1">
    <citation type="journal article" date="2018" name="BMC Genomics">
        <title>Genomic comparison of Trypanosoma conorhini and Trypanosoma rangeli to Trypanosoma cruzi strains of high and low virulence.</title>
        <authorList>
            <person name="Bradwell K.R."/>
            <person name="Koparde V.N."/>
            <person name="Matveyev A.V."/>
            <person name="Serrano M.G."/>
            <person name="Alves J.M."/>
            <person name="Parikh H."/>
            <person name="Huang B."/>
            <person name="Lee V."/>
            <person name="Espinosa-Alvarez O."/>
            <person name="Ortiz P.A."/>
            <person name="Costa-Martins A.G."/>
            <person name="Teixeira M.M."/>
            <person name="Buck G.A."/>
        </authorList>
    </citation>
    <scope>NUCLEOTIDE SEQUENCE [LARGE SCALE GENOMIC DNA]</scope>
    <source>
        <strain evidence="1 2">AM80</strain>
    </source>
</reference>
<comment type="caution">
    <text evidence="1">The sequence shown here is derived from an EMBL/GenBank/DDBJ whole genome shotgun (WGS) entry which is preliminary data.</text>
</comment>
<dbReference type="InterPro" id="IPR015943">
    <property type="entry name" value="WD40/YVTN_repeat-like_dom_sf"/>
</dbReference>
<evidence type="ECO:0008006" key="3">
    <source>
        <dbReference type="Google" id="ProtNLM"/>
    </source>
</evidence>